<dbReference type="Gene3D" id="3.40.190.170">
    <property type="entry name" value="Bacterial extracellular solute-binding protein, family 7"/>
    <property type="match status" value="1"/>
</dbReference>
<comment type="caution">
    <text evidence="5">The sequence shown here is derived from an EMBL/GenBank/DDBJ whole genome shotgun (WGS) entry which is preliminary data.</text>
</comment>
<feature type="chain" id="PRO_5046071409" evidence="4">
    <location>
        <begin position="21"/>
        <end position="357"/>
    </location>
</feature>
<sequence length="357" mass="39585">MKMKKILVLLVAFAMILGLVGCGSKTNTETAKVEDSKTEADVKAETEEVKTITFAHVSAETTSTHQAALKFKEVVEANSKGQLVVNVYPTGQLGGDRELIENTQNGSITAMVSSPAPQVNFVKSATIFDAPFVFEGLEHGRAVLGDPEFMDAIGNEYAAAGFHYMGASGQGFRTLTTNKRITTLEQLKGLTIRTMENKYHMQTWSLLGANPTPLTFNELYTALQQGTVEAQENPIELVHAQKFYEQQKYIVDTNHILQVNTWIINKDFYDGLSDELKAVVDDAGKQAVEVANRVNDEKGPEYVKVIEDYGTEFVEIPKEEKDKIIEAVKPVYEEIKAATAPTVYDTYFTAIEKYKTK</sequence>
<dbReference type="Pfam" id="PF03480">
    <property type="entry name" value="DctP"/>
    <property type="match status" value="1"/>
</dbReference>
<evidence type="ECO:0000256" key="3">
    <source>
        <dbReference type="ARBA" id="ARBA00022729"/>
    </source>
</evidence>
<keyword evidence="6" id="KW-1185">Reference proteome</keyword>
<dbReference type="CDD" id="cd13603">
    <property type="entry name" value="PBP2_TRAP_Siap_TeaA_like"/>
    <property type="match status" value="1"/>
</dbReference>
<dbReference type="PANTHER" id="PTHR33376:SF7">
    <property type="entry name" value="C4-DICARBOXYLATE-BINDING PROTEIN DCTB"/>
    <property type="match status" value="1"/>
</dbReference>
<evidence type="ECO:0000256" key="1">
    <source>
        <dbReference type="ARBA" id="ARBA00009023"/>
    </source>
</evidence>
<keyword evidence="3 4" id="KW-0732">Signal</keyword>
<evidence type="ECO:0000256" key="2">
    <source>
        <dbReference type="ARBA" id="ARBA00022448"/>
    </source>
</evidence>
<name>A0ABS4GGC1_9FIRM</name>
<dbReference type="PANTHER" id="PTHR33376">
    <property type="match status" value="1"/>
</dbReference>
<dbReference type="RefSeq" id="WP_209512161.1">
    <property type="nucleotide sequence ID" value="NZ_JAGGKS010000006.1"/>
</dbReference>
<dbReference type="InterPro" id="IPR018389">
    <property type="entry name" value="DctP_fam"/>
</dbReference>
<evidence type="ECO:0000256" key="4">
    <source>
        <dbReference type="SAM" id="SignalP"/>
    </source>
</evidence>
<evidence type="ECO:0000313" key="6">
    <source>
        <dbReference type="Proteomes" id="UP001519342"/>
    </source>
</evidence>
<dbReference type="PIRSF" id="PIRSF006470">
    <property type="entry name" value="DctB"/>
    <property type="match status" value="1"/>
</dbReference>
<keyword evidence="2" id="KW-0813">Transport</keyword>
<comment type="similarity">
    <text evidence="1">Belongs to the bacterial solute-binding protein 7 family.</text>
</comment>
<reference evidence="5 6" key="1">
    <citation type="submission" date="2021-03" db="EMBL/GenBank/DDBJ databases">
        <title>Genomic Encyclopedia of Type Strains, Phase IV (KMG-IV): sequencing the most valuable type-strain genomes for metagenomic binning, comparative biology and taxonomic classification.</title>
        <authorList>
            <person name="Goeker M."/>
        </authorList>
    </citation>
    <scope>NUCLEOTIDE SEQUENCE [LARGE SCALE GENOMIC DNA]</scope>
    <source>
        <strain evidence="5 6">DSM 24004</strain>
    </source>
</reference>
<dbReference type="EMBL" id="JAGGKS010000006">
    <property type="protein sequence ID" value="MBP1926430.1"/>
    <property type="molecule type" value="Genomic_DNA"/>
</dbReference>
<organism evidence="5 6">
    <name type="scientific">Sedimentibacter acidaminivorans</name>
    <dbReference type="NCBI Taxonomy" id="913099"/>
    <lineage>
        <taxon>Bacteria</taxon>
        <taxon>Bacillati</taxon>
        <taxon>Bacillota</taxon>
        <taxon>Tissierellia</taxon>
        <taxon>Sedimentibacter</taxon>
    </lineage>
</organism>
<gene>
    <name evidence="5" type="ORF">J2Z76_002295</name>
</gene>
<accession>A0ABS4GGC1</accession>
<evidence type="ECO:0000313" key="5">
    <source>
        <dbReference type="EMBL" id="MBP1926430.1"/>
    </source>
</evidence>
<proteinExistence type="inferred from homology"/>
<dbReference type="NCBIfam" id="TIGR00787">
    <property type="entry name" value="dctP"/>
    <property type="match status" value="1"/>
</dbReference>
<protein>
    <submittedName>
        <fullName evidence="5">Tripartite ATP-independent transporter DctP family solute receptor</fullName>
    </submittedName>
</protein>
<dbReference type="Proteomes" id="UP001519342">
    <property type="component" value="Unassembled WGS sequence"/>
</dbReference>
<dbReference type="InterPro" id="IPR004682">
    <property type="entry name" value="TRAP_DctP"/>
</dbReference>
<keyword evidence="5" id="KW-0675">Receptor</keyword>
<feature type="signal peptide" evidence="4">
    <location>
        <begin position="1"/>
        <end position="20"/>
    </location>
</feature>
<dbReference type="InterPro" id="IPR038404">
    <property type="entry name" value="TRAP_DctP_sf"/>
</dbReference>
<dbReference type="NCBIfam" id="NF037995">
    <property type="entry name" value="TRAP_S1"/>
    <property type="match status" value="1"/>
</dbReference>
<dbReference type="PROSITE" id="PS51257">
    <property type="entry name" value="PROKAR_LIPOPROTEIN"/>
    <property type="match status" value="1"/>
</dbReference>